<organism evidence="1 2">
    <name type="scientific">Panagrolaimus sp. ES5</name>
    <dbReference type="NCBI Taxonomy" id="591445"/>
    <lineage>
        <taxon>Eukaryota</taxon>
        <taxon>Metazoa</taxon>
        <taxon>Ecdysozoa</taxon>
        <taxon>Nematoda</taxon>
        <taxon>Chromadorea</taxon>
        <taxon>Rhabditida</taxon>
        <taxon>Tylenchina</taxon>
        <taxon>Panagrolaimomorpha</taxon>
        <taxon>Panagrolaimoidea</taxon>
        <taxon>Panagrolaimidae</taxon>
        <taxon>Panagrolaimus</taxon>
    </lineage>
</organism>
<reference evidence="2" key="1">
    <citation type="submission" date="2022-11" db="UniProtKB">
        <authorList>
            <consortium name="WormBaseParasite"/>
        </authorList>
    </citation>
    <scope>IDENTIFICATION</scope>
</reference>
<evidence type="ECO:0000313" key="2">
    <source>
        <dbReference type="WBParaSite" id="ES5_v2.g278.t1"/>
    </source>
</evidence>
<proteinExistence type="predicted"/>
<dbReference type="WBParaSite" id="ES5_v2.g278.t1">
    <property type="protein sequence ID" value="ES5_v2.g278.t1"/>
    <property type="gene ID" value="ES5_v2.g278"/>
</dbReference>
<accession>A0AC34GDZ0</accession>
<sequence length="87" mass="10256">MRFSIFATLFLIVFTIVTVEARYRLKYPKGEFGWIDSVDEFETARLRRSSNSIKVKRFADFNPEEHDEQVLSFLEKESFNKRGEGIA</sequence>
<protein>
    <submittedName>
        <fullName evidence="2">Uncharacterized protein</fullName>
    </submittedName>
</protein>
<evidence type="ECO:0000313" key="1">
    <source>
        <dbReference type="Proteomes" id="UP000887579"/>
    </source>
</evidence>
<name>A0AC34GDZ0_9BILA</name>
<dbReference type="Proteomes" id="UP000887579">
    <property type="component" value="Unplaced"/>
</dbReference>